<name>A0ABS3BZZ5_9BACT</name>
<protein>
    <submittedName>
        <fullName evidence="1">DUF2191 domain-containing protein</fullName>
    </submittedName>
</protein>
<sequence>MKVTALLPDQMIRDAMELSDTSTVTDALKVALTHYISIEKIKRASMSIAAEPLSFYYTADELRSKNQS</sequence>
<gene>
    <name evidence="1" type="ORF">J0A68_04770</name>
</gene>
<keyword evidence="2" id="KW-1185">Reference proteome</keyword>
<comment type="caution">
    <text evidence="1">The sequence shown here is derived from an EMBL/GenBank/DDBJ whole genome shotgun (WGS) entry which is preliminary data.</text>
</comment>
<dbReference type="Proteomes" id="UP000664317">
    <property type="component" value="Unassembled WGS sequence"/>
</dbReference>
<evidence type="ECO:0000313" key="1">
    <source>
        <dbReference type="EMBL" id="MBN7810257.1"/>
    </source>
</evidence>
<evidence type="ECO:0000313" key="2">
    <source>
        <dbReference type="Proteomes" id="UP000664317"/>
    </source>
</evidence>
<proteinExistence type="predicted"/>
<dbReference type="EMBL" id="JAFKCT010000001">
    <property type="protein sequence ID" value="MBN7810257.1"/>
    <property type="molecule type" value="Genomic_DNA"/>
</dbReference>
<dbReference type="RefSeq" id="WP_206577038.1">
    <property type="nucleotide sequence ID" value="NZ_JAFKCT010000001.1"/>
</dbReference>
<accession>A0ABS3BZZ5</accession>
<organism evidence="1 2">
    <name type="scientific">Algoriphagus oliviformis</name>
    <dbReference type="NCBI Taxonomy" id="2811231"/>
    <lineage>
        <taxon>Bacteria</taxon>
        <taxon>Pseudomonadati</taxon>
        <taxon>Bacteroidota</taxon>
        <taxon>Cytophagia</taxon>
        <taxon>Cytophagales</taxon>
        <taxon>Cyclobacteriaceae</taxon>
        <taxon>Algoriphagus</taxon>
    </lineage>
</organism>
<reference evidence="1 2" key="1">
    <citation type="submission" date="2021-03" db="EMBL/GenBank/DDBJ databases">
        <title>novel species isolated from a fishpond in China.</title>
        <authorList>
            <person name="Lu H."/>
            <person name="Cai Z."/>
        </authorList>
    </citation>
    <scope>NUCLEOTIDE SEQUENCE [LARGE SCALE GENOMIC DNA]</scope>
    <source>
        <strain evidence="1 2">H41</strain>
    </source>
</reference>